<feature type="region of interest" description="Disordered" evidence="1">
    <location>
        <begin position="167"/>
        <end position="197"/>
    </location>
</feature>
<dbReference type="PANTHER" id="PTHR36966">
    <property type="entry name" value="REP-ASSOCIATED TYROSINE TRANSPOSASE"/>
    <property type="match status" value="1"/>
</dbReference>
<dbReference type="NCBIfam" id="NF047646">
    <property type="entry name" value="REP_Tyr_transpos"/>
    <property type="match status" value="1"/>
</dbReference>
<dbReference type="InterPro" id="IPR002686">
    <property type="entry name" value="Transposase_17"/>
</dbReference>
<reference evidence="3 4" key="1">
    <citation type="submission" date="2020-08" db="EMBL/GenBank/DDBJ databases">
        <title>Genomic Encyclopedia of Type Strains, Phase IV (KMG-IV): sequencing the most valuable type-strain genomes for metagenomic binning, comparative biology and taxonomic classification.</title>
        <authorList>
            <person name="Goeker M."/>
        </authorList>
    </citation>
    <scope>NUCLEOTIDE SEQUENCE [LARGE SCALE GENOMIC DNA]</scope>
    <source>
        <strain evidence="3 4">DSM 103377</strain>
    </source>
</reference>
<dbReference type="Proteomes" id="UP000553766">
    <property type="component" value="Unassembled WGS sequence"/>
</dbReference>
<organism evidence="3 4">
    <name type="scientific">Rubricella aquisinus</name>
    <dbReference type="NCBI Taxonomy" id="2028108"/>
    <lineage>
        <taxon>Bacteria</taxon>
        <taxon>Pseudomonadati</taxon>
        <taxon>Pseudomonadota</taxon>
        <taxon>Alphaproteobacteria</taxon>
        <taxon>Rhodobacterales</taxon>
        <taxon>Paracoccaceae</taxon>
        <taxon>Rubricella</taxon>
    </lineage>
</organism>
<dbReference type="GO" id="GO:0004803">
    <property type="term" value="F:transposase activity"/>
    <property type="evidence" value="ECO:0007669"/>
    <property type="project" value="InterPro"/>
</dbReference>
<gene>
    <name evidence="3" type="ORF">FHS89_000344</name>
</gene>
<dbReference type="EMBL" id="JACIJS010000001">
    <property type="protein sequence ID" value="MBB5514346.1"/>
    <property type="molecule type" value="Genomic_DNA"/>
</dbReference>
<feature type="compositionally biased region" description="Polar residues" evidence="1">
    <location>
        <begin position="170"/>
        <end position="188"/>
    </location>
</feature>
<dbReference type="SUPFAM" id="SSF143422">
    <property type="entry name" value="Transposase IS200-like"/>
    <property type="match status" value="1"/>
</dbReference>
<keyword evidence="4" id="KW-1185">Reference proteome</keyword>
<evidence type="ECO:0000256" key="1">
    <source>
        <dbReference type="SAM" id="MobiDB-lite"/>
    </source>
</evidence>
<dbReference type="AlphaFoldDB" id="A0A840WXD0"/>
<dbReference type="PANTHER" id="PTHR36966:SF1">
    <property type="entry name" value="REP-ASSOCIATED TYROSINE TRANSPOSASE"/>
    <property type="match status" value="1"/>
</dbReference>
<dbReference type="RefSeq" id="WP_184007821.1">
    <property type="nucleotide sequence ID" value="NZ_JACIJS010000001.1"/>
</dbReference>
<sequence>MTQRTDLFDDLCCFFLTIRLARPTVVSLVAEVDALRAAYLKMQKHHPVTCHAMVVLPDHLHAVWSMPETATEIGNRVGMLKSRFSRALPDVAPSPGVPKMRDGERGIWLRGYDHHPIPTAEARANAVRWCWNNPVKHGLCARPEDWPYSSLHRDMRKQNASLRALHTPATGRQSRNSATASAAPSNGIATRASPAMA</sequence>
<comment type="caution">
    <text evidence="3">The sequence shown here is derived from an EMBL/GenBank/DDBJ whole genome shotgun (WGS) entry which is preliminary data.</text>
</comment>
<evidence type="ECO:0000313" key="3">
    <source>
        <dbReference type="EMBL" id="MBB5514346.1"/>
    </source>
</evidence>
<dbReference type="GO" id="GO:0006313">
    <property type="term" value="P:DNA transposition"/>
    <property type="evidence" value="ECO:0007669"/>
    <property type="project" value="InterPro"/>
</dbReference>
<evidence type="ECO:0000259" key="2">
    <source>
        <dbReference type="SMART" id="SM01321"/>
    </source>
</evidence>
<accession>A0A840WXD0</accession>
<dbReference type="GO" id="GO:0043565">
    <property type="term" value="F:sequence-specific DNA binding"/>
    <property type="evidence" value="ECO:0007669"/>
    <property type="project" value="TreeGrafter"/>
</dbReference>
<proteinExistence type="predicted"/>
<dbReference type="InterPro" id="IPR052715">
    <property type="entry name" value="RAYT_transposase"/>
</dbReference>
<dbReference type="Gene3D" id="3.30.70.1290">
    <property type="entry name" value="Transposase IS200-like"/>
    <property type="match status" value="1"/>
</dbReference>
<protein>
    <submittedName>
        <fullName evidence="3">Putative transposase</fullName>
    </submittedName>
</protein>
<dbReference type="SMART" id="SM01321">
    <property type="entry name" value="Y1_Tnp"/>
    <property type="match status" value="1"/>
</dbReference>
<name>A0A840WXD0_9RHOB</name>
<dbReference type="InterPro" id="IPR036515">
    <property type="entry name" value="Transposase_17_sf"/>
</dbReference>
<evidence type="ECO:0000313" key="4">
    <source>
        <dbReference type="Proteomes" id="UP000553766"/>
    </source>
</evidence>
<feature type="domain" description="Transposase IS200-like" evidence="2">
    <location>
        <begin position="9"/>
        <end position="130"/>
    </location>
</feature>